<sequence>MSVVSAGMHDARNLRDDFARACRVAGIFLHRQRVNVSSEQYGRTVFLISKKSQHAAVGHIDMLHSHTGQFLTDAGDRAVFLVGELGVAVEFPPHCDDIVLFCLAQRKNIHKKALLSFFFIIAPCESEEQ</sequence>
<organism evidence="1">
    <name type="scientific">bioreactor metagenome</name>
    <dbReference type="NCBI Taxonomy" id="1076179"/>
    <lineage>
        <taxon>unclassified sequences</taxon>
        <taxon>metagenomes</taxon>
        <taxon>ecological metagenomes</taxon>
    </lineage>
</organism>
<gene>
    <name evidence="1" type="ORF">SDC9_76725</name>
</gene>
<dbReference type="EMBL" id="VSSQ01005718">
    <property type="protein sequence ID" value="MPM30180.1"/>
    <property type="molecule type" value="Genomic_DNA"/>
</dbReference>
<name>A0A644YNZ6_9ZZZZ</name>
<proteinExistence type="predicted"/>
<reference evidence="1" key="1">
    <citation type="submission" date="2019-08" db="EMBL/GenBank/DDBJ databases">
        <authorList>
            <person name="Kucharzyk K."/>
            <person name="Murdoch R.W."/>
            <person name="Higgins S."/>
            <person name="Loffler F."/>
        </authorList>
    </citation>
    <scope>NUCLEOTIDE SEQUENCE</scope>
</reference>
<evidence type="ECO:0000313" key="1">
    <source>
        <dbReference type="EMBL" id="MPM30180.1"/>
    </source>
</evidence>
<comment type="caution">
    <text evidence="1">The sequence shown here is derived from an EMBL/GenBank/DDBJ whole genome shotgun (WGS) entry which is preliminary data.</text>
</comment>
<accession>A0A644YNZ6</accession>
<protein>
    <submittedName>
        <fullName evidence="1">Uncharacterized protein</fullName>
    </submittedName>
</protein>
<dbReference type="AlphaFoldDB" id="A0A644YNZ6"/>